<dbReference type="InterPro" id="IPR037144">
    <property type="entry name" value="Peptidase_M1_pepN_C_sf"/>
</dbReference>
<comment type="similarity">
    <text evidence="2">Belongs to the peptidase M1 family.</text>
</comment>
<reference evidence="13 14" key="1">
    <citation type="submission" date="2018-10" db="EMBL/GenBank/DDBJ databases">
        <authorList>
            <consortium name="IHU Genomes"/>
        </authorList>
    </citation>
    <scope>NUCLEOTIDE SEQUENCE [LARGE SCALE GENOMIC DNA]</scope>
    <source>
        <strain evidence="13 14">A1</strain>
    </source>
</reference>
<dbReference type="InterPro" id="IPR014782">
    <property type="entry name" value="Peptidase_M1_dom"/>
</dbReference>
<dbReference type="Gene3D" id="1.25.50.10">
    <property type="entry name" value="Peptidase M1, alanyl aminopeptidase, C-terminal domain"/>
    <property type="match status" value="1"/>
</dbReference>
<dbReference type="Proteomes" id="UP000594342">
    <property type="component" value="Unassembled WGS sequence"/>
</dbReference>
<dbReference type="SUPFAM" id="SSF63737">
    <property type="entry name" value="Leukotriene A4 hydrolase N-terminal domain"/>
    <property type="match status" value="1"/>
</dbReference>
<dbReference type="Pfam" id="PF17432">
    <property type="entry name" value="DUF3458_C"/>
    <property type="match status" value="1"/>
</dbReference>
<evidence type="ECO:0000256" key="1">
    <source>
        <dbReference type="ARBA" id="ARBA00001947"/>
    </source>
</evidence>
<dbReference type="InterPro" id="IPR045357">
    <property type="entry name" value="Aminopeptidase_N-like_N"/>
</dbReference>
<dbReference type="GO" id="GO:0008270">
    <property type="term" value="F:zinc ion binding"/>
    <property type="evidence" value="ECO:0007669"/>
    <property type="project" value="InterPro"/>
</dbReference>
<evidence type="ECO:0000259" key="11">
    <source>
        <dbReference type="Pfam" id="PF17432"/>
    </source>
</evidence>
<feature type="domain" description="Aminopeptidase N-like N-terminal" evidence="12">
    <location>
        <begin position="87"/>
        <end position="220"/>
    </location>
</feature>
<evidence type="ECO:0000313" key="14">
    <source>
        <dbReference type="Proteomes" id="UP000594342"/>
    </source>
</evidence>
<keyword evidence="7" id="KW-0862">Zinc</keyword>
<dbReference type="PANTHER" id="PTHR46322:SF1">
    <property type="entry name" value="PUROMYCIN-SENSITIVE AMINOPEPTIDASE"/>
    <property type="match status" value="1"/>
</dbReference>
<evidence type="ECO:0000256" key="2">
    <source>
        <dbReference type="ARBA" id="ARBA00010136"/>
    </source>
</evidence>
<dbReference type="InterPro" id="IPR038438">
    <property type="entry name" value="PepN_Ig-like_sf"/>
</dbReference>
<evidence type="ECO:0000256" key="3">
    <source>
        <dbReference type="ARBA" id="ARBA00022438"/>
    </source>
</evidence>
<keyword evidence="3" id="KW-0031">Aminopeptidase</keyword>
<dbReference type="Gene3D" id="3.30.2010.30">
    <property type="match status" value="1"/>
</dbReference>
<dbReference type="Gene3D" id="2.60.40.1840">
    <property type="match status" value="1"/>
</dbReference>
<dbReference type="Pfam" id="PF17900">
    <property type="entry name" value="Peptidase_M1_N"/>
    <property type="match status" value="1"/>
</dbReference>
<dbReference type="NCBIfam" id="TIGR02414">
    <property type="entry name" value="pepN_proteo"/>
    <property type="match status" value="1"/>
</dbReference>
<dbReference type="PRINTS" id="PR00756">
    <property type="entry name" value="ALADIPTASE"/>
</dbReference>
<feature type="domain" description="Peptidase M1 alanyl aminopeptidase C-terminal" evidence="11">
    <location>
        <begin position="590"/>
        <end position="925"/>
    </location>
</feature>
<evidence type="ECO:0000259" key="12">
    <source>
        <dbReference type="Pfam" id="PF17900"/>
    </source>
</evidence>
<keyword evidence="8" id="KW-0482">Metalloprotease</keyword>
<dbReference type="GO" id="GO:0008237">
    <property type="term" value="F:metallopeptidase activity"/>
    <property type="evidence" value="ECO:0007669"/>
    <property type="project" value="UniProtKB-KW"/>
</dbReference>
<dbReference type="PANTHER" id="PTHR46322">
    <property type="entry name" value="PUROMYCIN-SENSITIVE AMINOPEPTIDASE"/>
    <property type="match status" value="1"/>
</dbReference>
<accession>A0A5K0U7F6</accession>
<dbReference type="FunFam" id="3.30.2010.30:FF:000002">
    <property type="entry name" value="Putative aminopeptidase N"/>
    <property type="match status" value="1"/>
</dbReference>
<evidence type="ECO:0000259" key="9">
    <source>
        <dbReference type="Pfam" id="PF01433"/>
    </source>
</evidence>
<dbReference type="InterPro" id="IPR024601">
    <property type="entry name" value="Peptidase_M1_pepN_C"/>
</dbReference>
<protein>
    <recommendedName>
        <fullName evidence="15">Aminopeptidase N</fullName>
    </recommendedName>
</protein>
<dbReference type="Gene3D" id="2.60.40.1730">
    <property type="entry name" value="tricorn interacting facor f3 domain"/>
    <property type="match status" value="1"/>
</dbReference>
<dbReference type="Gene3D" id="1.10.390.10">
    <property type="entry name" value="Neutral Protease Domain 2"/>
    <property type="match status" value="1"/>
</dbReference>
<evidence type="ECO:0000259" key="10">
    <source>
        <dbReference type="Pfam" id="PF11940"/>
    </source>
</evidence>
<evidence type="ECO:0000256" key="5">
    <source>
        <dbReference type="ARBA" id="ARBA00022723"/>
    </source>
</evidence>
<dbReference type="InterPro" id="IPR042097">
    <property type="entry name" value="Aminopeptidase_N-like_N_sf"/>
</dbReference>
<evidence type="ECO:0000256" key="6">
    <source>
        <dbReference type="ARBA" id="ARBA00022801"/>
    </source>
</evidence>
<keyword evidence="14" id="KW-1185">Reference proteome</keyword>
<dbReference type="EMBL" id="UPSH01000001">
    <property type="protein sequence ID" value="VBB17687.1"/>
    <property type="molecule type" value="Genomic_DNA"/>
</dbReference>
<comment type="cofactor">
    <cofactor evidence="1">
        <name>Zn(2+)</name>
        <dbReference type="ChEBI" id="CHEBI:29105"/>
    </cofactor>
</comment>
<dbReference type="GO" id="GO:0004177">
    <property type="term" value="F:aminopeptidase activity"/>
    <property type="evidence" value="ECO:0007669"/>
    <property type="project" value="UniProtKB-KW"/>
</dbReference>
<sequence>MTDIASSSQTSASTHSTEVTEKKHLITDYVKTKYFVPETVLDFDIHDDHTIVTATYTVTPVKTETGSDIVTNLVLNGDASVELLTITCEGKDVPYEFVEELAEKNVVIGAETVKSLLAKEGKFVLTVQCKIHPETNTELQGLYLSNNTYCTQCESHGFRRIVYSFDRPDVLSKYTVKITADKKKCPVILSNGNQTVGLTECSNDRHYVVWTDPHPKPSYLFALVAGDLGHIESKYLINGDTSRPVTLRIYAPHNKISQLDHAMYSIIESMKWDEKRYGLCYDLDLFNIVCLDDFNMGAMENKGLNIFNSKYVLATPSTATDTEHELVTGVIGHEYFHNWTGDRVTLEKWFDLTLKEGLTVFRDQNFSMDVGASRDQQIIDRAIDLRNGQFQEDEGPNAHPIRPRSYKVMDNFYTSTVYEKGAEVIRAYESLLGVDGFRKGMDLYFKRHDGTAVACEDFWQAMFDANITSDETRDKYATPMRRLFNWYHQAGTPQVKLMFEWDVNAMQFIVNCSQTNPRCVELNGTYEPVLIPIRFALIDRVTKKTLHEQVFNFCELEQTFVVQNVDTDCVPSFMRDFSAPVTTSYDMPMEDRLFLMSHDSNMFNRWEQSQIIHKKYMIELYKGDTSNFERYAEVLSGILTDEKLDPSLKSSMVSLPCQDEMISSIPDCDPIRLHNVGRKIDEELSARCREYLVQQTDRLLDTLPTVKYALTKEQMAERELFRSLTRLRLAKYNSDDSKFVTRVFDFAINSDNLTNRVSCITALSHAQDPDGSIRVVLDNLLDRIAQMYIGDILMTSKWLRYVARVPSSNTVTVLTQLFKGSHPRSSMVSKTTPNHLYALVLAFTANPFVHEIITNEDGSTFAPGYEYITDCLLEVDTYNGIVSSRIAGLFDNIKQLSPQHREHMQKCIDRIKAFDKLSENVREVLH</sequence>
<dbReference type="InterPro" id="IPR027268">
    <property type="entry name" value="Peptidase_M4/M1_CTD_sf"/>
</dbReference>
<feature type="domain" description="Peptidase M1 membrane alanine aminopeptidase" evidence="9">
    <location>
        <begin position="265"/>
        <end position="465"/>
    </location>
</feature>
<dbReference type="Pfam" id="PF11940">
    <property type="entry name" value="DUF3458"/>
    <property type="match status" value="1"/>
</dbReference>
<feature type="domain" description="Peptidase M1 alanyl aminopeptidase Ig-like fold" evidence="10">
    <location>
        <begin position="491"/>
        <end position="586"/>
    </location>
</feature>
<dbReference type="InterPro" id="IPR035414">
    <property type="entry name" value="Peptidase_M1_pepN_Ig-like"/>
</dbReference>
<comment type="caution">
    <text evidence="13">The sequence shown here is derived from an EMBL/GenBank/DDBJ whole genome shotgun (WGS) entry which is preliminary data.</text>
</comment>
<keyword evidence="6" id="KW-0378">Hydrolase</keyword>
<dbReference type="SUPFAM" id="SSF55486">
    <property type="entry name" value="Metalloproteases ('zincins'), catalytic domain"/>
    <property type="match status" value="1"/>
</dbReference>
<evidence type="ECO:0000256" key="7">
    <source>
        <dbReference type="ARBA" id="ARBA00022833"/>
    </source>
</evidence>
<evidence type="ECO:0008006" key="15">
    <source>
        <dbReference type="Google" id="ProtNLM"/>
    </source>
</evidence>
<evidence type="ECO:0000256" key="8">
    <source>
        <dbReference type="ARBA" id="ARBA00023049"/>
    </source>
</evidence>
<gene>
    <name evidence="13" type="ORF">YASMINEVIRUS_150</name>
</gene>
<name>A0A5K0U7F6_9VIRU</name>
<organism evidence="13 14">
    <name type="scientific">Yasminevirus sp. GU-2018</name>
    <dbReference type="NCBI Taxonomy" id="2420051"/>
    <lineage>
        <taxon>Viruses</taxon>
        <taxon>Varidnaviria</taxon>
        <taxon>Bamfordvirae</taxon>
        <taxon>Nucleocytoviricota</taxon>
        <taxon>Megaviricetes</taxon>
        <taxon>Imitervirales</taxon>
        <taxon>Mimiviridae</taxon>
        <taxon>Klosneuvirinae</taxon>
        <taxon>Yasminevirus</taxon>
        <taxon>Yasminevirus saudimassiliense</taxon>
    </lineage>
</organism>
<evidence type="ECO:0000256" key="4">
    <source>
        <dbReference type="ARBA" id="ARBA00022670"/>
    </source>
</evidence>
<dbReference type="CDD" id="cd09600">
    <property type="entry name" value="M1_APN"/>
    <property type="match status" value="1"/>
</dbReference>
<dbReference type="InterPro" id="IPR012779">
    <property type="entry name" value="Peptidase_M1_pepN"/>
</dbReference>
<evidence type="ECO:0000313" key="13">
    <source>
        <dbReference type="EMBL" id="VBB17687.1"/>
    </source>
</evidence>
<dbReference type="GO" id="GO:0006508">
    <property type="term" value="P:proteolysis"/>
    <property type="evidence" value="ECO:0007669"/>
    <property type="project" value="UniProtKB-KW"/>
</dbReference>
<dbReference type="InterPro" id="IPR001930">
    <property type="entry name" value="Peptidase_M1"/>
</dbReference>
<dbReference type="Pfam" id="PF01433">
    <property type="entry name" value="Peptidase_M1"/>
    <property type="match status" value="1"/>
</dbReference>
<keyword evidence="5" id="KW-0479">Metal-binding</keyword>
<proteinExistence type="inferred from homology"/>
<keyword evidence="4" id="KW-0645">Protease</keyword>